<dbReference type="PANTHER" id="PTHR42894:SF1">
    <property type="entry name" value="N-(5'-PHOSPHORIBOSYL)ANTHRANILATE ISOMERASE"/>
    <property type="match status" value="1"/>
</dbReference>
<dbReference type="InterPro" id="IPR011060">
    <property type="entry name" value="RibuloseP-bd_barrel"/>
</dbReference>
<dbReference type="InterPro" id="IPR044643">
    <property type="entry name" value="TrpF_fam"/>
</dbReference>
<evidence type="ECO:0000256" key="11">
    <source>
        <dbReference type="SAM" id="SignalP"/>
    </source>
</evidence>
<dbReference type="GO" id="GO:0000162">
    <property type="term" value="P:L-tryptophan biosynthetic process"/>
    <property type="evidence" value="ECO:0007669"/>
    <property type="project" value="UniProtKB-UniRule"/>
</dbReference>
<dbReference type="PANTHER" id="PTHR42894">
    <property type="entry name" value="N-(5'-PHOSPHORIBOSYL)ANTHRANILATE ISOMERASE"/>
    <property type="match status" value="1"/>
</dbReference>
<evidence type="ECO:0000256" key="5">
    <source>
        <dbReference type="ARBA" id="ARBA00022272"/>
    </source>
</evidence>
<evidence type="ECO:0000256" key="7">
    <source>
        <dbReference type="ARBA" id="ARBA00022822"/>
    </source>
</evidence>
<name>A0A1I6CQX0_9FIRM</name>
<dbReference type="AlphaFoldDB" id="A0A1I6CQX0"/>
<dbReference type="Proteomes" id="UP000199584">
    <property type="component" value="Unassembled WGS sequence"/>
</dbReference>
<evidence type="ECO:0000256" key="6">
    <source>
        <dbReference type="ARBA" id="ARBA00022605"/>
    </source>
</evidence>
<evidence type="ECO:0000256" key="8">
    <source>
        <dbReference type="ARBA" id="ARBA00023141"/>
    </source>
</evidence>
<comment type="pathway">
    <text evidence="2 10">Amino-acid biosynthesis; L-tryptophan biosynthesis; L-tryptophan from chorismate: step 3/5.</text>
</comment>
<dbReference type="Gene3D" id="3.20.20.70">
    <property type="entry name" value="Aldolase class I"/>
    <property type="match status" value="1"/>
</dbReference>
<dbReference type="GO" id="GO:0004640">
    <property type="term" value="F:phosphoribosylanthranilate isomerase activity"/>
    <property type="evidence" value="ECO:0007669"/>
    <property type="project" value="UniProtKB-UniRule"/>
</dbReference>
<feature type="domain" description="N-(5'phosphoribosyl) anthranilate isomerase (PRAI)" evidence="12">
    <location>
        <begin position="9"/>
        <end position="201"/>
    </location>
</feature>
<dbReference type="UniPathway" id="UPA00035">
    <property type="reaction ID" value="UER00042"/>
</dbReference>
<feature type="chain" id="PRO_5011487957" description="N-(5'-phosphoribosyl)anthranilate isomerase" evidence="11">
    <location>
        <begin position="23"/>
        <end position="215"/>
    </location>
</feature>
<keyword evidence="14" id="KW-1185">Reference proteome</keyword>
<keyword evidence="7 10" id="KW-0822">Tryptophan biosynthesis</keyword>
<dbReference type="STRING" id="39060.SAMN05660706_101213"/>
<keyword evidence="6 10" id="KW-0028">Amino-acid biosynthesis</keyword>
<feature type="signal peptide" evidence="11">
    <location>
        <begin position="1"/>
        <end position="22"/>
    </location>
</feature>
<dbReference type="RefSeq" id="WP_245779585.1">
    <property type="nucleotide sequence ID" value="NZ_FOYM01000001.1"/>
</dbReference>
<evidence type="ECO:0000259" key="12">
    <source>
        <dbReference type="Pfam" id="PF00697"/>
    </source>
</evidence>
<organism evidence="13 14">
    <name type="scientific">Desulfoscipio geothermicus DSM 3669</name>
    <dbReference type="NCBI Taxonomy" id="1121426"/>
    <lineage>
        <taxon>Bacteria</taxon>
        <taxon>Bacillati</taxon>
        <taxon>Bacillota</taxon>
        <taxon>Clostridia</taxon>
        <taxon>Eubacteriales</taxon>
        <taxon>Desulfallaceae</taxon>
        <taxon>Desulfoscipio</taxon>
    </lineage>
</organism>
<evidence type="ECO:0000256" key="9">
    <source>
        <dbReference type="ARBA" id="ARBA00023235"/>
    </source>
</evidence>
<evidence type="ECO:0000256" key="3">
    <source>
        <dbReference type="ARBA" id="ARBA00007571"/>
    </source>
</evidence>
<dbReference type="InterPro" id="IPR001240">
    <property type="entry name" value="PRAI_dom"/>
</dbReference>
<evidence type="ECO:0000256" key="4">
    <source>
        <dbReference type="ARBA" id="ARBA00012572"/>
    </source>
</evidence>
<sequence length="215" mass="23016">MKTGRIVRVKICGITDAATALAAVEAGADVLGFVFAPSRRRVTPEEARHITRQLPPFVGRVGVFVNALPAEVAAIAAFCGLTAVQLCGDEPPDYHIDIALPVIRALRVGRGRPAPELSGYRADAFLFDTYREGCYGGTGEVFDWSILQGMDCPKPLVLAGGLTAANVREAVRSVRPYAVDVSGGVETGGRKDVYKIQEFIAQAKGVLIYDHDSTR</sequence>
<gene>
    <name evidence="10" type="primary">trpF</name>
    <name evidence="13" type="ORF">SAMN05660706_101213</name>
</gene>
<dbReference type="HAMAP" id="MF_00135">
    <property type="entry name" value="PRAI"/>
    <property type="match status" value="1"/>
</dbReference>
<evidence type="ECO:0000313" key="13">
    <source>
        <dbReference type="EMBL" id="SFQ95560.1"/>
    </source>
</evidence>
<dbReference type="EMBL" id="FOYM01000001">
    <property type="protein sequence ID" value="SFQ95560.1"/>
    <property type="molecule type" value="Genomic_DNA"/>
</dbReference>
<protein>
    <recommendedName>
        <fullName evidence="5 10">N-(5'-phosphoribosyl)anthranilate isomerase</fullName>
        <shortName evidence="10">PRAI</shortName>
        <ecNumber evidence="4 10">5.3.1.24</ecNumber>
    </recommendedName>
</protein>
<dbReference type="InterPro" id="IPR013785">
    <property type="entry name" value="Aldolase_TIM"/>
</dbReference>
<proteinExistence type="inferred from homology"/>
<comment type="catalytic activity">
    <reaction evidence="1 10">
        <text>N-(5-phospho-beta-D-ribosyl)anthranilate = 1-(2-carboxyphenylamino)-1-deoxy-D-ribulose 5-phosphate</text>
        <dbReference type="Rhea" id="RHEA:21540"/>
        <dbReference type="ChEBI" id="CHEBI:18277"/>
        <dbReference type="ChEBI" id="CHEBI:58613"/>
        <dbReference type="EC" id="5.3.1.24"/>
    </reaction>
</comment>
<reference evidence="14" key="1">
    <citation type="submission" date="2016-10" db="EMBL/GenBank/DDBJ databases">
        <authorList>
            <person name="Varghese N."/>
            <person name="Submissions S."/>
        </authorList>
    </citation>
    <scope>NUCLEOTIDE SEQUENCE [LARGE SCALE GENOMIC DNA]</scope>
    <source>
        <strain evidence="14">DSM 3669</strain>
    </source>
</reference>
<evidence type="ECO:0000256" key="2">
    <source>
        <dbReference type="ARBA" id="ARBA00004664"/>
    </source>
</evidence>
<accession>A0A1I6CQX0</accession>
<dbReference type="SUPFAM" id="SSF51366">
    <property type="entry name" value="Ribulose-phoshate binding barrel"/>
    <property type="match status" value="1"/>
</dbReference>
<comment type="similarity">
    <text evidence="3 10">Belongs to the TrpF family.</text>
</comment>
<dbReference type="Pfam" id="PF00697">
    <property type="entry name" value="PRAI"/>
    <property type="match status" value="1"/>
</dbReference>
<dbReference type="FunFam" id="3.20.20.70:FF:000075">
    <property type="entry name" value="Tryptophan biosynthesis protein TRP1"/>
    <property type="match status" value="1"/>
</dbReference>
<keyword evidence="9 10" id="KW-0413">Isomerase</keyword>
<dbReference type="CDD" id="cd00405">
    <property type="entry name" value="PRAI"/>
    <property type="match status" value="1"/>
</dbReference>
<evidence type="ECO:0000256" key="10">
    <source>
        <dbReference type="HAMAP-Rule" id="MF_00135"/>
    </source>
</evidence>
<evidence type="ECO:0000256" key="1">
    <source>
        <dbReference type="ARBA" id="ARBA00001164"/>
    </source>
</evidence>
<dbReference type="EC" id="5.3.1.24" evidence="4 10"/>
<evidence type="ECO:0000313" key="14">
    <source>
        <dbReference type="Proteomes" id="UP000199584"/>
    </source>
</evidence>
<keyword evidence="8 10" id="KW-0057">Aromatic amino acid biosynthesis</keyword>
<keyword evidence="11" id="KW-0732">Signal</keyword>